<evidence type="ECO:0000256" key="1">
    <source>
        <dbReference type="ARBA" id="ARBA00022737"/>
    </source>
</evidence>
<dbReference type="EMBL" id="CASHTH010003987">
    <property type="protein sequence ID" value="CAI8052138.1"/>
    <property type="molecule type" value="Genomic_DNA"/>
</dbReference>
<dbReference type="Proteomes" id="UP001174909">
    <property type="component" value="Unassembled WGS sequence"/>
</dbReference>
<dbReference type="SUPFAM" id="SSF48726">
    <property type="entry name" value="Immunoglobulin"/>
    <property type="match status" value="2"/>
</dbReference>
<dbReference type="InterPro" id="IPR013783">
    <property type="entry name" value="Ig-like_fold"/>
</dbReference>
<dbReference type="InterPro" id="IPR003599">
    <property type="entry name" value="Ig_sub"/>
</dbReference>
<proteinExistence type="predicted"/>
<dbReference type="Pfam" id="PF13927">
    <property type="entry name" value="Ig_3"/>
    <property type="match status" value="1"/>
</dbReference>
<dbReference type="PANTHER" id="PTHR44170">
    <property type="entry name" value="PROTEIN SIDEKICK"/>
    <property type="match status" value="1"/>
</dbReference>
<feature type="non-terminal residue" evidence="4">
    <location>
        <position position="1"/>
    </location>
</feature>
<keyword evidence="5" id="KW-1185">Reference proteome</keyword>
<feature type="non-terminal residue" evidence="4">
    <location>
        <position position="225"/>
    </location>
</feature>
<evidence type="ECO:0000313" key="4">
    <source>
        <dbReference type="EMBL" id="CAI8052138.1"/>
    </source>
</evidence>
<dbReference type="InterPro" id="IPR013151">
    <property type="entry name" value="Immunoglobulin_dom"/>
</dbReference>
<dbReference type="PANTHER" id="PTHR44170:SF6">
    <property type="entry name" value="CONTACTIN"/>
    <property type="match status" value="1"/>
</dbReference>
<dbReference type="CDD" id="cd00096">
    <property type="entry name" value="Ig"/>
    <property type="match status" value="1"/>
</dbReference>
<evidence type="ECO:0000256" key="2">
    <source>
        <dbReference type="ARBA" id="ARBA00023157"/>
    </source>
</evidence>
<dbReference type="Gene3D" id="2.60.40.10">
    <property type="entry name" value="Immunoglobulins"/>
    <property type="match status" value="2"/>
</dbReference>
<feature type="domain" description="Ig-like" evidence="3">
    <location>
        <begin position="140"/>
        <end position="225"/>
    </location>
</feature>
<dbReference type="Pfam" id="PF00047">
    <property type="entry name" value="ig"/>
    <property type="match status" value="1"/>
</dbReference>
<evidence type="ECO:0000313" key="5">
    <source>
        <dbReference type="Proteomes" id="UP001174909"/>
    </source>
</evidence>
<evidence type="ECO:0000259" key="3">
    <source>
        <dbReference type="PROSITE" id="PS50835"/>
    </source>
</evidence>
<name>A0AA35TPP2_GEOBA</name>
<keyword evidence="1" id="KW-0677">Repeat</keyword>
<dbReference type="InterPro" id="IPR036179">
    <property type="entry name" value="Ig-like_dom_sf"/>
</dbReference>
<sequence length="225" mass="23643">RSITLYGVDESQAGLYACSVSLGGSISTNTNITVVVTIPVPSIVPSSLMAGTVGNLTCSYYLSYPLVEVSATWTFNGSSVDPDDSNRVTLDGVNLMLSRVTTSDSGTYTCTLNITSGRKYVIFQAPDEATANVTVAIPPPHVQVSLRSGPLYIGTSLSLSCAVTINSSVNNNESVTIEWIGSLGGRVSINHTLRVYENTYEGNLTISLLSMDDSGAYTCTGTITG</sequence>
<dbReference type="PROSITE" id="PS50835">
    <property type="entry name" value="IG_LIKE"/>
    <property type="match status" value="2"/>
</dbReference>
<dbReference type="SMART" id="SM00409">
    <property type="entry name" value="IG"/>
    <property type="match status" value="2"/>
</dbReference>
<dbReference type="InterPro" id="IPR007110">
    <property type="entry name" value="Ig-like_dom"/>
</dbReference>
<accession>A0AA35TPP2</accession>
<dbReference type="GO" id="GO:0098609">
    <property type="term" value="P:cell-cell adhesion"/>
    <property type="evidence" value="ECO:0007669"/>
    <property type="project" value="TreeGrafter"/>
</dbReference>
<reference evidence="4" key="1">
    <citation type="submission" date="2023-03" db="EMBL/GenBank/DDBJ databases">
        <authorList>
            <person name="Steffen K."/>
            <person name="Cardenas P."/>
        </authorList>
    </citation>
    <scope>NUCLEOTIDE SEQUENCE</scope>
</reference>
<comment type="caution">
    <text evidence="4">The sequence shown here is derived from an EMBL/GenBank/DDBJ whole genome shotgun (WGS) entry which is preliminary data.</text>
</comment>
<gene>
    <name evidence="4" type="ORF">GBAR_LOCUS28541</name>
</gene>
<dbReference type="AlphaFoldDB" id="A0AA35TPP2"/>
<dbReference type="GO" id="GO:0016020">
    <property type="term" value="C:membrane"/>
    <property type="evidence" value="ECO:0007669"/>
    <property type="project" value="UniProtKB-SubCell"/>
</dbReference>
<protein>
    <submittedName>
        <fullName evidence="4">Titin</fullName>
    </submittedName>
</protein>
<keyword evidence="2" id="KW-1015">Disulfide bond</keyword>
<organism evidence="4 5">
    <name type="scientific">Geodia barretti</name>
    <name type="common">Barrett's horny sponge</name>
    <dbReference type="NCBI Taxonomy" id="519541"/>
    <lineage>
        <taxon>Eukaryota</taxon>
        <taxon>Metazoa</taxon>
        <taxon>Porifera</taxon>
        <taxon>Demospongiae</taxon>
        <taxon>Heteroscleromorpha</taxon>
        <taxon>Tetractinellida</taxon>
        <taxon>Astrophorina</taxon>
        <taxon>Geodiidae</taxon>
        <taxon>Geodia</taxon>
    </lineage>
</organism>
<feature type="domain" description="Ig-like" evidence="3">
    <location>
        <begin position="41"/>
        <end position="134"/>
    </location>
</feature>